<dbReference type="STRING" id="29845.A0A1V6RX14"/>
<dbReference type="InterPro" id="IPR036396">
    <property type="entry name" value="Cyt_P450_sf"/>
</dbReference>
<evidence type="ECO:0008006" key="13">
    <source>
        <dbReference type="Google" id="ProtNLM"/>
    </source>
</evidence>
<dbReference type="PRINTS" id="PR00463">
    <property type="entry name" value="EP450I"/>
</dbReference>
<comment type="cofactor">
    <cofactor evidence="1 8">
        <name>heme</name>
        <dbReference type="ChEBI" id="CHEBI:30413"/>
    </cofactor>
</comment>
<dbReference type="GO" id="GO:0020037">
    <property type="term" value="F:heme binding"/>
    <property type="evidence" value="ECO:0007669"/>
    <property type="project" value="InterPro"/>
</dbReference>
<dbReference type="PRINTS" id="PR00385">
    <property type="entry name" value="P450"/>
</dbReference>
<evidence type="ECO:0000256" key="7">
    <source>
        <dbReference type="ARBA" id="ARBA00023033"/>
    </source>
</evidence>
<evidence type="ECO:0000256" key="1">
    <source>
        <dbReference type="ARBA" id="ARBA00001971"/>
    </source>
</evidence>
<dbReference type="Gene3D" id="1.10.630.10">
    <property type="entry name" value="Cytochrome P450"/>
    <property type="match status" value="1"/>
</dbReference>
<gene>
    <name evidence="11" type="ORF">PENVUL_c020G08778</name>
</gene>
<keyword evidence="10" id="KW-0812">Transmembrane</keyword>
<sequence>MTLFADKVGHSGAFSSPLMAAGFILGLGLVSTVLYFLITIIYNIYFHPLAKFPGPVSCAATRIPYLRAVISGKIGQSFKSLHKEYGDVVRIAPDELSFINGEAWKTIYGSRPGHGQNPKDTRIYPPTAKGAPSIILSNDEDHTRFRRTLSHAFSESSLKAQESIVKGYVDLLIQRLHENADNGNNSLDMVAWYNFTTFDVIGDMAFGESFNCLETSAYHKWVSMIFSNIRYASYNNIVKRFPGSKFLLGLITPAHIVSQRSWHIELTKEKVKNRLSKSNDRADFFSHILKHKDTDRALSFDEMVTNGSTLIIAGSETTATLLSGVTYHLLKNGRVLKNLVEEIRSSFQTEDQINITTCNQLKYLNAVLTEGLRVYPPVPGSLPRVLKGPGDTIAGHWVPGGTVVSVSQLAAFHSPSNFTESESFIPERFLGDPRFSNDSQTVLQPFSVGPRNCIGRNLANAEMRLILTRVLFNFDMELDVRSDDWANQDTYLLWDKPSLLVKMRAR</sequence>
<keyword evidence="10" id="KW-1133">Transmembrane helix</keyword>
<dbReference type="PANTHER" id="PTHR24305:SF210">
    <property type="entry name" value="CYTOCHROME P450 MONOOXYGENASE ASQL-RELATED"/>
    <property type="match status" value="1"/>
</dbReference>
<comment type="similarity">
    <text evidence="2 9">Belongs to the cytochrome P450 family.</text>
</comment>
<dbReference type="EMBL" id="MDYP01000020">
    <property type="protein sequence ID" value="OQE06029.1"/>
    <property type="molecule type" value="Genomic_DNA"/>
</dbReference>
<dbReference type="GO" id="GO:0005506">
    <property type="term" value="F:iron ion binding"/>
    <property type="evidence" value="ECO:0007669"/>
    <property type="project" value="InterPro"/>
</dbReference>
<dbReference type="FunFam" id="1.10.630.10:FF:000047">
    <property type="entry name" value="Cytochrome P450 monooxygenase"/>
    <property type="match status" value="1"/>
</dbReference>
<protein>
    <recommendedName>
        <fullName evidence="13">Cytochrome P450</fullName>
    </recommendedName>
</protein>
<evidence type="ECO:0000313" key="11">
    <source>
        <dbReference type="EMBL" id="OQE06029.1"/>
    </source>
</evidence>
<dbReference type="CDD" id="cd11058">
    <property type="entry name" value="CYP60B-like"/>
    <property type="match status" value="1"/>
</dbReference>
<keyword evidence="12" id="KW-1185">Reference proteome</keyword>
<dbReference type="GO" id="GO:0016705">
    <property type="term" value="F:oxidoreductase activity, acting on paired donors, with incorporation or reduction of molecular oxygen"/>
    <property type="evidence" value="ECO:0007669"/>
    <property type="project" value="InterPro"/>
</dbReference>
<accession>A0A1V6RX14</accession>
<keyword evidence="4 8" id="KW-0479">Metal-binding</keyword>
<proteinExistence type="inferred from homology"/>
<dbReference type="AlphaFoldDB" id="A0A1V6RX14"/>
<evidence type="ECO:0000256" key="4">
    <source>
        <dbReference type="ARBA" id="ARBA00022723"/>
    </source>
</evidence>
<reference evidence="12" key="1">
    <citation type="journal article" date="2017" name="Nat. Microbiol.">
        <title>Global analysis of biosynthetic gene clusters reveals vast potential of secondary metabolite production in Penicillium species.</title>
        <authorList>
            <person name="Nielsen J.C."/>
            <person name="Grijseels S."/>
            <person name="Prigent S."/>
            <person name="Ji B."/>
            <person name="Dainat J."/>
            <person name="Nielsen K.F."/>
            <person name="Frisvad J.C."/>
            <person name="Workman M."/>
            <person name="Nielsen J."/>
        </authorList>
    </citation>
    <scope>NUCLEOTIDE SEQUENCE [LARGE SCALE GENOMIC DNA]</scope>
    <source>
        <strain evidence="12">IBT 29486</strain>
    </source>
</reference>
<keyword evidence="5 9" id="KW-0560">Oxidoreductase</keyword>
<dbReference type="PANTHER" id="PTHR24305">
    <property type="entry name" value="CYTOCHROME P450"/>
    <property type="match status" value="1"/>
</dbReference>
<dbReference type="GO" id="GO:0043386">
    <property type="term" value="P:mycotoxin biosynthetic process"/>
    <property type="evidence" value="ECO:0007669"/>
    <property type="project" value="UniProtKB-ARBA"/>
</dbReference>
<evidence type="ECO:0000256" key="9">
    <source>
        <dbReference type="RuleBase" id="RU000461"/>
    </source>
</evidence>
<dbReference type="PROSITE" id="PS00086">
    <property type="entry name" value="CYTOCHROME_P450"/>
    <property type="match status" value="1"/>
</dbReference>
<dbReference type="Proteomes" id="UP000191518">
    <property type="component" value="Unassembled WGS sequence"/>
</dbReference>
<keyword evidence="7 9" id="KW-0503">Monooxygenase</keyword>
<evidence type="ECO:0000256" key="6">
    <source>
        <dbReference type="ARBA" id="ARBA00023004"/>
    </source>
</evidence>
<evidence type="ECO:0000256" key="5">
    <source>
        <dbReference type="ARBA" id="ARBA00023002"/>
    </source>
</evidence>
<dbReference type="InterPro" id="IPR002401">
    <property type="entry name" value="Cyt_P450_E_grp-I"/>
</dbReference>
<evidence type="ECO:0000256" key="10">
    <source>
        <dbReference type="SAM" id="Phobius"/>
    </source>
</evidence>
<evidence type="ECO:0000256" key="2">
    <source>
        <dbReference type="ARBA" id="ARBA00010617"/>
    </source>
</evidence>
<keyword evidence="6 8" id="KW-0408">Iron</keyword>
<evidence type="ECO:0000256" key="3">
    <source>
        <dbReference type="ARBA" id="ARBA00022617"/>
    </source>
</evidence>
<evidence type="ECO:0000313" key="12">
    <source>
        <dbReference type="Proteomes" id="UP000191518"/>
    </source>
</evidence>
<dbReference type="GO" id="GO:0004497">
    <property type="term" value="F:monooxygenase activity"/>
    <property type="evidence" value="ECO:0007669"/>
    <property type="project" value="UniProtKB-KW"/>
</dbReference>
<dbReference type="InterPro" id="IPR050121">
    <property type="entry name" value="Cytochrome_P450_monoxygenase"/>
</dbReference>
<dbReference type="InterPro" id="IPR017972">
    <property type="entry name" value="Cyt_P450_CS"/>
</dbReference>
<dbReference type="Pfam" id="PF00067">
    <property type="entry name" value="p450"/>
    <property type="match status" value="1"/>
</dbReference>
<feature type="transmembrane region" description="Helical" evidence="10">
    <location>
        <begin position="20"/>
        <end position="45"/>
    </location>
</feature>
<keyword evidence="10" id="KW-0472">Membrane</keyword>
<dbReference type="InterPro" id="IPR001128">
    <property type="entry name" value="Cyt_P450"/>
</dbReference>
<keyword evidence="3 8" id="KW-0349">Heme</keyword>
<dbReference type="SUPFAM" id="SSF48264">
    <property type="entry name" value="Cytochrome P450"/>
    <property type="match status" value="1"/>
</dbReference>
<evidence type="ECO:0000256" key="8">
    <source>
        <dbReference type="PIRSR" id="PIRSR602401-1"/>
    </source>
</evidence>
<comment type="caution">
    <text evidence="11">The sequence shown here is derived from an EMBL/GenBank/DDBJ whole genome shotgun (WGS) entry which is preliminary data.</text>
</comment>
<organism evidence="11 12">
    <name type="scientific">Penicillium vulpinum</name>
    <dbReference type="NCBI Taxonomy" id="29845"/>
    <lineage>
        <taxon>Eukaryota</taxon>
        <taxon>Fungi</taxon>
        <taxon>Dikarya</taxon>
        <taxon>Ascomycota</taxon>
        <taxon>Pezizomycotina</taxon>
        <taxon>Eurotiomycetes</taxon>
        <taxon>Eurotiomycetidae</taxon>
        <taxon>Eurotiales</taxon>
        <taxon>Aspergillaceae</taxon>
        <taxon>Penicillium</taxon>
    </lineage>
</organism>
<name>A0A1V6RX14_9EURO</name>
<feature type="binding site" description="axial binding residue" evidence="8">
    <location>
        <position position="453"/>
    </location>
    <ligand>
        <name>heme</name>
        <dbReference type="ChEBI" id="CHEBI:30413"/>
    </ligand>
    <ligandPart>
        <name>Fe</name>
        <dbReference type="ChEBI" id="CHEBI:18248"/>
    </ligandPart>
</feature>